<comment type="similarity">
    <text evidence="1">Belongs to the isochorismatase family.</text>
</comment>
<dbReference type="GO" id="GO:0019674">
    <property type="term" value="P:NAD+ metabolic process"/>
    <property type="evidence" value="ECO:0000318"/>
    <property type="project" value="GO_Central"/>
</dbReference>
<accession>A0A072VHQ3</accession>
<keyword evidence="6" id="KW-1185">Reference proteome</keyword>
<dbReference type="Pfam" id="PF00857">
    <property type="entry name" value="Isochorismatase"/>
    <property type="match status" value="1"/>
</dbReference>
<dbReference type="Proteomes" id="UP000002051">
    <property type="component" value="Unassembled WGS sequence"/>
</dbReference>
<dbReference type="PANTHER" id="PTHR43540:SF6">
    <property type="entry name" value="ISOCHORISMATASE-LIKE DOMAIN-CONTAINING PROTEIN"/>
    <property type="match status" value="1"/>
</dbReference>
<evidence type="ECO:0000313" key="4">
    <source>
        <dbReference type="EMBL" id="KEH40943.1"/>
    </source>
</evidence>
<evidence type="ECO:0000313" key="5">
    <source>
        <dbReference type="EnsemblPlants" id="KEH40943"/>
    </source>
</evidence>
<reference evidence="4 6" key="1">
    <citation type="journal article" date="2011" name="Nature">
        <title>The Medicago genome provides insight into the evolution of rhizobial symbioses.</title>
        <authorList>
            <person name="Young N.D."/>
            <person name="Debelle F."/>
            <person name="Oldroyd G.E."/>
            <person name="Geurts R."/>
            <person name="Cannon S.B."/>
            <person name="Udvardi M.K."/>
            <person name="Benedito V.A."/>
            <person name="Mayer K.F."/>
            <person name="Gouzy J."/>
            <person name="Schoof H."/>
            <person name="Van de Peer Y."/>
            <person name="Proost S."/>
            <person name="Cook D.R."/>
            <person name="Meyers B.C."/>
            <person name="Spannagl M."/>
            <person name="Cheung F."/>
            <person name="De Mita S."/>
            <person name="Krishnakumar V."/>
            <person name="Gundlach H."/>
            <person name="Zhou S."/>
            <person name="Mudge J."/>
            <person name="Bharti A.K."/>
            <person name="Murray J.D."/>
            <person name="Naoumkina M.A."/>
            <person name="Rosen B."/>
            <person name="Silverstein K.A."/>
            <person name="Tang H."/>
            <person name="Rombauts S."/>
            <person name="Zhao P.X."/>
            <person name="Zhou P."/>
            <person name="Barbe V."/>
            <person name="Bardou P."/>
            <person name="Bechner M."/>
            <person name="Bellec A."/>
            <person name="Berger A."/>
            <person name="Berges H."/>
            <person name="Bidwell S."/>
            <person name="Bisseling T."/>
            <person name="Choisne N."/>
            <person name="Couloux A."/>
            <person name="Denny R."/>
            <person name="Deshpande S."/>
            <person name="Dai X."/>
            <person name="Doyle J.J."/>
            <person name="Dudez A.M."/>
            <person name="Farmer A.D."/>
            <person name="Fouteau S."/>
            <person name="Franken C."/>
            <person name="Gibelin C."/>
            <person name="Gish J."/>
            <person name="Goldstein S."/>
            <person name="Gonzalez A.J."/>
            <person name="Green P.J."/>
            <person name="Hallab A."/>
            <person name="Hartog M."/>
            <person name="Hua A."/>
            <person name="Humphray S.J."/>
            <person name="Jeong D.H."/>
            <person name="Jing Y."/>
            <person name="Jocker A."/>
            <person name="Kenton S.M."/>
            <person name="Kim D.J."/>
            <person name="Klee K."/>
            <person name="Lai H."/>
            <person name="Lang C."/>
            <person name="Lin S."/>
            <person name="Macmil S.L."/>
            <person name="Magdelenat G."/>
            <person name="Matthews L."/>
            <person name="McCorrison J."/>
            <person name="Monaghan E.L."/>
            <person name="Mun J.H."/>
            <person name="Najar F.Z."/>
            <person name="Nicholson C."/>
            <person name="Noirot C."/>
            <person name="O'Bleness M."/>
            <person name="Paule C.R."/>
            <person name="Poulain J."/>
            <person name="Prion F."/>
            <person name="Qin B."/>
            <person name="Qu C."/>
            <person name="Retzel E.F."/>
            <person name="Riddle C."/>
            <person name="Sallet E."/>
            <person name="Samain S."/>
            <person name="Samson N."/>
            <person name="Sanders I."/>
            <person name="Saurat O."/>
            <person name="Scarpelli C."/>
            <person name="Schiex T."/>
            <person name="Segurens B."/>
            <person name="Severin A.J."/>
            <person name="Sherrier D.J."/>
            <person name="Shi R."/>
            <person name="Sims S."/>
            <person name="Singer S.R."/>
            <person name="Sinharoy S."/>
            <person name="Sterck L."/>
            <person name="Viollet A."/>
            <person name="Wang B.B."/>
            <person name="Wang K."/>
            <person name="Wang M."/>
            <person name="Wang X."/>
            <person name="Warfsmann J."/>
            <person name="Weissenbach J."/>
            <person name="White D.D."/>
            <person name="White J.D."/>
            <person name="Wiley G.B."/>
            <person name="Wincker P."/>
            <person name="Xing Y."/>
            <person name="Yang L."/>
            <person name="Yao Z."/>
            <person name="Ying F."/>
            <person name="Zhai J."/>
            <person name="Zhou L."/>
            <person name="Zuber A."/>
            <person name="Denarie J."/>
            <person name="Dixon R.A."/>
            <person name="May G.D."/>
            <person name="Schwartz D.C."/>
            <person name="Rogers J."/>
            <person name="Quetier F."/>
            <person name="Town C.D."/>
            <person name="Roe B.A."/>
        </authorList>
    </citation>
    <scope>NUCLEOTIDE SEQUENCE [LARGE SCALE GENOMIC DNA]</scope>
    <source>
        <strain evidence="4">A17</strain>
        <strain evidence="5 6">cv. Jemalong A17</strain>
    </source>
</reference>
<dbReference type="HOGENOM" id="CLU_1689326_0_0_1"/>
<dbReference type="GO" id="GO:0008936">
    <property type="term" value="F:nicotinamidase activity"/>
    <property type="evidence" value="ECO:0000318"/>
    <property type="project" value="GO_Central"/>
</dbReference>
<keyword evidence="2 4" id="KW-0378">Hydrolase</keyword>
<dbReference type="PANTHER" id="PTHR43540">
    <property type="entry name" value="PEROXYUREIDOACRYLATE/UREIDOACRYLATE AMIDOHYDROLASE-RELATED"/>
    <property type="match status" value="1"/>
</dbReference>
<proteinExistence type="inferred from homology"/>
<dbReference type="EnsemblPlants" id="KEH40943">
    <property type="protein sequence ID" value="KEH40943"/>
    <property type="gene ID" value="MTR_1g037850"/>
</dbReference>
<evidence type="ECO:0000313" key="6">
    <source>
        <dbReference type="Proteomes" id="UP000002051"/>
    </source>
</evidence>
<dbReference type="InterPro" id="IPR000868">
    <property type="entry name" value="Isochorismatase-like_dom"/>
</dbReference>
<protein>
    <submittedName>
        <fullName evidence="4">Isochorismatase hydrolase family protein</fullName>
    </submittedName>
</protein>
<organism evidence="4 6">
    <name type="scientific">Medicago truncatula</name>
    <name type="common">Barrel medic</name>
    <name type="synonym">Medicago tribuloides</name>
    <dbReference type="NCBI Taxonomy" id="3880"/>
    <lineage>
        <taxon>Eukaryota</taxon>
        <taxon>Viridiplantae</taxon>
        <taxon>Streptophyta</taxon>
        <taxon>Embryophyta</taxon>
        <taxon>Tracheophyta</taxon>
        <taxon>Spermatophyta</taxon>
        <taxon>Magnoliopsida</taxon>
        <taxon>eudicotyledons</taxon>
        <taxon>Gunneridae</taxon>
        <taxon>Pentapetalae</taxon>
        <taxon>rosids</taxon>
        <taxon>fabids</taxon>
        <taxon>Fabales</taxon>
        <taxon>Fabaceae</taxon>
        <taxon>Papilionoideae</taxon>
        <taxon>50 kb inversion clade</taxon>
        <taxon>NPAAA clade</taxon>
        <taxon>Hologalegina</taxon>
        <taxon>IRL clade</taxon>
        <taxon>Trifolieae</taxon>
        <taxon>Medicago</taxon>
    </lineage>
</organism>
<reference evidence="4 6" key="2">
    <citation type="journal article" date="2014" name="BMC Genomics">
        <title>An improved genome release (version Mt4.0) for the model legume Medicago truncatula.</title>
        <authorList>
            <person name="Tang H."/>
            <person name="Krishnakumar V."/>
            <person name="Bidwell S."/>
            <person name="Rosen B."/>
            <person name="Chan A."/>
            <person name="Zhou S."/>
            <person name="Gentzbittel L."/>
            <person name="Childs K.L."/>
            <person name="Yandell M."/>
            <person name="Gundlach H."/>
            <person name="Mayer K.F."/>
            <person name="Schwartz D.C."/>
            <person name="Town C.D."/>
        </authorList>
    </citation>
    <scope>GENOME REANNOTATION</scope>
    <source>
        <strain evidence="4">A17</strain>
        <strain evidence="5 6">cv. Jemalong A17</strain>
    </source>
</reference>
<name>A0A072VHQ3_MEDTR</name>
<reference evidence="5" key="3">
    <citation type="submission" date="2015-04" db="UniProtKB">
        <authorList>
            <consortium name="EnsemblPlants"/>
        </authorList>
    </citation>
    <scope>IDENTIFICATION</scope>
    <source>
        <strain evidence="5">cv. Jemalong A17</strain>
    </source>
</reference>
<dbReference type="InterPro" id="IPR036380">
    <property type="entry name" value="Isochorismatase-like_sf"/>
</dbReference>
<feature type="domain" description="Isochorismatase-like" evidence="3">
    <location>
        <begin position="97"/>
        <end position="147"/>
    </location>
</feature>
<evidence type="ECO:0000259" key="3">
    <source>
        <dbReference type="Pfam" id="PF00857"/>
    </source>
</evidence>
<dbReference type="Gene3D" id="3.40.50.850">
    <property type="entry name" value="Isochorismatase-like"/>
    <property type="match status" value="1"/>
</dbReference>
<evidence type="ECO:0000256" key="1">
    <source>
        <dbReference type="ARBA" id="ARBA00006336"/>
    </source>
</evidence>
<sequence>MAIGPRSYGHPQKNPAMGRCGEWVRVWALRCPGMRKGTKVVAHEDTSSGSVLIDTAALLQNSQENGNCKDMVVEKSAYNAHLGSLVWKRRRKRWVWMTNLCCETTAHETFIRGFRVFFSADASATSDLDLHEATLKNMAYGFAYFLDCHRLKQALP</sequence>
<dbReference type="AlphaFoldDB" id="A0A072VHQ3"/>
<dbReference type="EMBL" id="CM001217">
    <property type="protein sequence ID" value="KEH40943.1"/>
    <property type="molecule type" value="Genomic_DNA"/>
</dbReference>
<gene>
    <name evidence="4" type="ordered locus">MTR_1g037850</name>
</gene>
<dbReference type="InterPro" id="IPR050272">
    <property type="entry name" value="Isochorismatase-like_hydrls"/>
</dbReference>
<dbReference type="SUPFAM" id="SSF52499">
    <property type="entry name" value="Isochorismatase-like hydrolases"/>
    <property type="match status" value="1"/>
</dbReference>
<evidence type="ECO:0000256" key="2">
    <source>
        <dbReference type="ARBA" id="ARBA00022801"/>
    </source>
</evidence>